<name>A0A1Q4VD76_9ACTN</name>
<reference evidence="2 3" key="1">
    <citation type="submission" date="2015-06" db="EMBL/GenBank/DDBJ databases">
        <title>Cloning and characterization of the uncialamcin biosynthetic gene cluster.</title>
        <authorList>
            <person name="Yan X."/>
            <person name="Huang T."/>
            <person name="Ge H."/>
            <person name="Shen B."/>
        </authorList>
    </citation>
    <scope>NUCLEOTIDE SEQUENCE [LARGE SCALE GENOMIC DNA]</scope>
    <source>
        <strain evidence="2 3">DCA2648</strain>
    </source>
</reference>
<comment type="caution">
    <text evidence="2">The sequence shown here is derived from an EMBL/GenBank/DDBJ whole genome shotgun (WGS) entry which is preliminary data.</text>
</comment>
<dbReference type="Proteomes" id="UP000186455">
    <property type="component" value="Unassembled WGS sequence"/>
</dbReference>
<dbReference type="AlphaFoldDB" id="A0A1Q4VD76"/>
<keyword evidence="3" id="KW-1185">Reference proteome</keyword>
<gene>
    <name evidence="2" type="ORF">AB852_02880</name>
</gene>
<organism evidence="2 3">
    <name type="scientific">Streptomyces uncialis</name>
    <dbReference type="NCBI Taxonomy" id="1048205"/>
    <lineage>
        <taxon>Bacteria</taxon>
        <taxon>Bacillati</taxon>
        <taxon>Actinomycetota</taxon>
        <taxon>Actinomycetes</taxon>
        <taxon>Kitasatosporales</taxon>
        <taxon>Streptomycetaceae</taxon>
        <taxon>Streptomyces</taxon>
    </lineage>
</organism>
<evidence type="ECO:0000313" key="3">
    <source>
        <dbReference type="Proteomes" id="UP000186455"/>
    </source>
</evidence>
<evidence type="ECO:0000313" key="2">
    <source>
        <dbReference type="EMBL" id="OKH95719.1"/>
    </source>
</evidence>
<sequence>MGTRKPNIHLNRLHKEAGWTQGQFARAVNLIGTERGTPTTFGESTVHYWRKGVTPMEDVRPRICEALSRKLGRPITPAEAGFPSPAHASTSCSIVEELIDLGRQDMERRNLIGAGIFSVALNIPGWPDVMGRMEAVQTGSARRVGISDVELVKRMTAQLSDTYDEFGGRHTRPLAATFIAQTVAPLLLTDGAVETREAMMSAAASLCFLTGWMAVDEGMHGIAQRYYVKGLELAGGSGDRLTYCRVLRGVSVQAVDLGHGAMAVRLADAAAATAPESGPRMRAFMGGQQAHSLAVAGDRSAALRSLREAERAMDQAESTSQNLGNYDPAVLAYHVSQVRYALGDVAGSVDSLKLHFRLRTPTDTRRSALRFSSILAERQLELGHVELACNTWAHVLDEYPKIHSGRVDRHVAAIAQLLSPYRANPTAREVRERALQATRGQV</sequence>
<protein>
    <submittedName>
        <fullName evidence="2">Transcriptional regulator</fullName>
    </submittedName>
</protein>
<accession>A0A1Q4VD76</accession>
<proteinExistence type="predicted"/>
<dbReference type="EMBL" id="LFBV01000001">
    <property type="protein sequence ID" value="OKH95719.1"/>
    <property type="molecule type" value="Genomic_DNA"/>
</dbReference>
<evidence type="ECO:0000256" key="1">
    <source>
        <dbReference type="SAM" id="Coils"/>
    </source>
</evidence>
<dbReference type="RefSeq" id="WP_073783244.1">
    <property type="nucleotide sequence ID" value="NZ_LFBV01000001.1"/>
</dbReference>
<feature type="coiled-coil region" evidence="1">
    <location>
        <begin position="299"/>
        <end position="326"/>
    </location>
</feature>
<keyword evidence="1" id="KW-0175">Coiled coil</keyword>
<dbReference type="STRING" id="1048205.AB852_02880"/>